<keyword evidence="2" id="KW-1185">Reference proteome</keyword>
<protein>
    <submittedName>
        <fullName evidence="1">Uncharacterized protein</fullName>
    </submittedName>
</protein>
<name>A0A4U5NJE6_STECR</name>
<accession>A0A4U5NJE6</accession>
<organism evidence="1 2">
    <name type="scientific">Steinernema carpocapsae</name>
    <name type="common">Entomopathogenic nematode</name>
    <dbReference type="NCBI Taxonomy" id="34508"/>
    <lineage>
        <taxon>Eukaryota</taxon>
        <taxon>Metazoa</taxon>
        <taxon>Ecdysozoa</taxon>
        <taxon>Nematoda</taxon>
        <taxon>Chromadorea</taxon>
        <taxon>Rhabditida</taxon>
        <taxon>Tylenchina</taxon>
        <taxon>Panagrolaimomorpha</taxon>
        <taxon>Strongyloidoidea</taxon>
        <taxon>Steinernematidae</taxon>
        <taxon>Steinernema</taxon>
    </lineage>
</organism>
<dbReference type="Proteomes" id="UP000298663">
    <property type="component" value="Unassembled WGS sequence"/>
</dbReference>
<evidence type="ECO:0000313" key="2">
    <source>
        <dbReference type="Proteomes" id="UP000298663"/>
    </source>
</evidence>
<dbReference type="AlphaFoldDB" id="A0A4U5NJE6"/>
<sequence>MSLERSEQNQNEVPDVESGLFSVWAISDVLRSREWLVSGVACNTRSQHKMRLRKEAAHSQQKTRQDIVWNACLTTGQTKINASVLHLRQEDGPRADEAGEPPRL</sequence>
<dbReference type="EMBL" id="AZBU02000004">
    <property type="protein sequence ID" value="TKR82940.1"/>
    <property type="molecule type" value="Genomic_DNA"/>
</dbReference>
<comment type="caution">
    <text evidence="1">The sequence shown here is derived from an EMBL/GenBank/DDBJ whole genome shotgun (WGS) entry which is preliminary data.</text>
</comment>
<proteinExistence type="predicted"/>
<evidence type="ECO:0000313" key="1">
    <source>
        <dbReference type="EMBL" id="TKR82940.1"/>
    </source>
</evidence>
<reference evidence="1 2" key="1">
    <citation type="journal article" date="2015" name="Genome Biol.">
        <title>Comparative genomics of Steinernema reveals deeply conserved gene regulatory networks.</title>
        <authorList>
            <person name="Dillman A.R."/>
            <person name="Macchietto M."/>
            <person name="Porter C.F."/>
            <person name="Rogers A."/>
            <person name="Williams B."/>
            <person name="Antoshechkin I."/>
            <person name="Lee M.M."/>
            <person name="Goodwin Z."/>
            <person name="Lu X."/>
            <person name="Lewis E.E."/>
            <person name="Goodrich-Blair H."/>
            <person name="Stock S.P."/>
            <person name="Adams B.J."/>
            <person name="Sternberg P.W."/>
            <person name="Mortazavi A."/>
        </authorList>
    </citation>
    <scope>NUCLEOTIDE SEQUENCE [LARGE SCALE GENOMIC DNA]</scope>
    <source>
        <strain evidence="1 2">ALL</strain>
    </source>
</reference>
<reference evidence="1 2" key="2">
    <citation type="journal article" date="2019" name="G3 (Bethesda)">
        <title>Hybrid Assembly of the Genome of the Entomopathogenic Nematode Steinernema carpocapsae Identifies the X-Chromosome.</title>
        <authorList>
            <person name="Serra L."/>
            <person name="Macchietto M."/>
            <person name="Macias-Munoz A."/>
            <person name="McGill C.J."/>
            <person name="Rodriguez I.M."/>
            <person name="Rodriguez B."/>
            <person name="Murad R."/>
            <person name="Mortazavi A."/>
        </authorList>
    </citation>
    <scope>NUCLEOTIDE SEQUENCE [LARGE SCALE GENOMIC DNA]</scope>
    <source>
        <strain evidence="1 2">ALL</strain>
    </source>
</reference>
<gene>
    <name evidence="1" type="ORF">L596_016608</name>
</gene>